<gene>
    <name evidence="2" type="ORF">M125_5276</name>
</gene>
<evidence type="ECO:0000256" key="1">
    <source>
        <dbReference type="SAM" id="MobiDB-lite"/>
    </source>
</evidence>
<evidence type="ECO:0000313" key="3">
    <source>
        <dbReference type="Proteomes" id="UP000020773"/>
    </source>
</evidence>
<organism evidence="2 3">
    <name type="scientific">Bacteroides fragilis str. 3998T(B)3</name>
    <dbReference type="NCBI Taxonomy" id="1339316"/>
    <lineage>
        <taxon>Bacteria</taxon>
        <taxon>Pseudomonadati</taxon>
        <taxon>Bacteroidota</taxon>
        <taxon>Bacteroidia</taxon>
        <taxon>Bacteroidales</taxon>
        <taxon>Bacteroidaceae</taxon>
        <taxon>Bacteroides</taxon>
    </lineage>
</organism>
<sequence>MVGKTHDGTRSGGIRRYGRFRDGIDDSIRARCGGGIRGGEKKGHPAGTGRPREKKNERQATQGLAGGVPGNVPHRPEDQEPQDGVRQ</sequence>
<comment type="caution">
    <text evidence="2">The sequence shown here is derived from an EMBL/GenBank/DDBJ whole genome shotgun (WGS) entry which is preliminary data.</text>
</comment>
<dbReference type="Proteomes" id="UP000020773">
    <property type="component" value="Unassembled WGS sequence"/>
</dbReference>
<protein>
    <submittedName>
        <fullName evidence="2">Uncharacterized protein</fullName>
    </submittedName>
</protein>
<feature type="region of interest" description="Disordered" evidence="1">
    <location>
        <begin position="1"/>
        <end position="87"/>
    </location>
</feature>
<name>A0A015X692_BACFG</name>
<reference evidence="2 3" key="1">
    <citation type="submission" date="2014-02" db="EMBL/GenBank/DDBJ databases">
        <authorList>
            <person name="Sears C."/>
            <person name="Carroll K."/>
            <person name="Sack B.R."/>
            <person name="Qadri F."/>
            <person name="Myers L.L."/>
            <person name="Chung G.-T."/>
            <person name="Escheverria P."/>
            <person name="Fraser C.M."/>
            <person name="Sadzewicz L."/>
            <person name="Shefchek K.A."/>
            <person name="Tallon L."/>
            <person name="Das S.P."/>
            <person name="Daugherty S."/>
            <person name="Mongodin E.F."/>
        </authorList>
    </citation>
    <scope>NUCLEOTIDE SEQUENCE [LARGE SCALE GENOMIC DNA]</scope>
    <source>
        <strain evidence="3">3998T(B)3</strain>
    </source>
</reference>
<proteinExistence type="predicted"/>
<feature type="compositionally biased region" description="Basic and acidic residues" evidence="1">
    <location>
        <begin position="74"/>
        <end position="87"/>
    </location>
</feature>
<accession>A0A015X692</accession>
<feature type="compositionally biased region" description="Basic and acidic residues" evidence="1">
    <location>
        <begin position="19"/>
        <end position="29"/>
    </location>
</feature>
<dbReference type="PATRIC" id="fig|1339316.3.peg.4998"/>
<evidence type="ECO:0000313" key="2">
    <source>
        <dbReference type="EMBL" id="EXY88100.1"/>
    </source>
</evidence>
<dbReference type="AlphaFoldDB" id="A0A015X692"/>
<dbReference type="EMBL" id="JGDB01000313">
    <property type="protein sequence ID" value="EXY88100.1"/>
    <property type="molecule type" value="Genomic_DNA"/>
</dbReference>